<keyword evidence="2" id="KW-1133">Transmembrane helix</keyword>
<reference evidence="4" key="1">
    <citation type="submission" date="2023-06" db="EMBL/GenBank/DDBJ databases">
        <title>Genome-scale phylogeny and comparative genomics of the fungal order Sordariales.</title>
        <authorList>
            <consortium name="Lawrence Berkeley National Laboratory"/>
            <person name="Hensen N."/>
            <person name="Bonometti L."/>
            <person name="Westerberg I."/>
            <person name="Brannstrom I.O."/>
            <person name="Guillou S."/>
            <person name="Cros-Aarteil S."/>
            <person name="Calhoun S."/>
            <person name="Haridas S."/>
            <person name="Kuo A."/>
            <person name="Mondo S."/>
            <person name="Pangilinan J."/>
            <person name="Riley R."/>
            <person name="Labutti K."/>
            <person name="Andreopoulos B."/>
            <person name="Lipzen A."/>
            <person name="Chen C."/>
            <person name="Yanf M."/>
            <person name="Daum C."/>
            <person name="Ng V."/>
            <person name="Clum A."/>
            <person name="Steindorff A."/>
            <person name="Ohm R."/>
            <person name="Martin F."/>
            <person name="Silar P."/>
            <person name="Natvig D."/>
            <person name="Lalanne C."/>
            <person name="Gautier V."/>
            <person name="Ament-Velasquez S.L."/>
            <person name="Kruys A."/>
            <person name="Hutchinson M.I."/>
            <person name="Powell A.J."/>
            <person name="Barry K."/>
            <person name="Miller A.N."/>
            <person name="Grigoriev I.V."/>
            <person name="Debuchy R."/>
            <person name="Gladieux P."/>
            <person name="Thoren M.H."/>
            <person name="Johannesson H."/>
        </authorList>
    </citation>
    <scope>NUCLEOTIDE SEQUENCE</scope>
    <source>
        <strain evidence="4">PSN4</strain>
    </source>
</reference>
<dbReference type="AlphaFoldDB" id="A0AAJ0B4R1"/>
<comment type="caution">
    <text evidence="4">The sequence shown here is derived from an EMBL/GenBank/DDBJ whole genome shotgun (WGS) entry which is preliminary data.</text>
</comment>
<feature type="transmembrane region" description="Helical" evidence="2">
    <location>
        <begin position="339"/>
        <end position="356"/>
    </location>
</feature>
<organism evidence="4 5">
    <name type="scientific">Echria macrotheca</name>
    <dbReference type="NCBI Taxonomy" id="438768"/>
    <lineage>
        <taxon>Eukaryota</taxon>
        <taxon>Fungi</taxon>
        <taxon>Dikarya</taxon>
        <taxon>Ascomycota</taxon>
        <taxon>Pezizomycotina</taxon>
        <taxon>Sordariomycetes</taxon>
        <taxon>Sordariomycetidae</taxon>
        <taxon>Sordariales</taxon>
        <taxon>Schizotheciaceae</taxon>
        <taxon>Echria</taxon>
    </lineage>
</organism>
<accession>A0AAJ0B4R1</accession>
<gene>
    <name evidence="4" type="ORF">QBC47DRAFT_417608</name>
</gene>
<protein>
    <submittedName>
        <fullName evidence="4">Uncharacterized protein</fullName>
    </submittedName>
</protein>
<dbReference type="Proteomes" id="UP001239445">
    <property type="component" value="Unassembled WGS sequence"/>
</dbReference>
<evidence type="ECO:0000313" key="5">
    <source>
        <dbReference type="Proteomes" id="UP001239445"/>
    </source>
</evidence>
<feature type="region of interest" description="Disordered" evidence="1">
    <location>
        <begin position="457"/>
        <end position="478"/>
    </location>
</feature>
<feature type="transmembrane region" description="Helical" evidence="2">
    <location>
        <begin position="535"/>
        <end position="560"/>
    </location>
</feature>
<sequence length="595" mass="65102">MASKRFPLLIALIRPVFATQPAWLNSSTTVYIPPWQSNASCEINGSSFFDTIASACKDEIEAVQTCPGQGSDVTNSLDAAVAFSDCFEKQFYSSFYCSGWTPRKDGSISLWKPFGHPPTYINSSDWSERATPKVNKGDCQYPEFLPILQNGCSPMITAVEKQSTACCTSQAPINNNFARDLVACVVQGSVQYVRCANTLGSNDVEGCVAQSAPKATYLPPGIFIYEGSKECKPATFMMIYIAFSYIIELLELLALRWKNQVLWLVPKPQEGFSLYKLLLHLVKHTAEPFIMAAIVSGQAYDGAMITELVLFLMTPRVAPVIALICAFYPGWRGFGAQQLAIDVVFAFITISGWGLVPGSPIETFHADAGAPSDLVGAYNLGISLSIMPNWIVISLAANVAVLWVLAAPKGKHAERIGHIVGIALFCAGLLASLPFFALYEFVYGWVDRSPKRREREAYSSGGSELDDGGAKPGLDGAGNVRRRRLGRFAQKVPSYFRTTNPDLPPPKPHLGWLKSFFRSWFPAAADEGGRPWKRIIGYGALLGSSFCITVGNWMATVTLLNMAGEVFCPSKIWALVFAKFGITLVRFLLDIIHVP</sequence>
<feature type="chain" id="PRO_5042515405" evidence="3">
    <location>
        <begin position="19"/>
        <end position="595"/>
    </location>
</feature>
<proteinExistence type="predicted"/>
<keyword evidence="2" id="KW-0472">Membrane</keyword>
<feature type="transmembrane region" description="Helical" evidence="2">
    <location>
        <begin position="419"/>
        <end position="439"/>
    </location>
</feature>
<feature type="transmembrane region" description="Helical" evidence="2">
    <location>
        <begin position="387"/>
        <end position="407"/>
    </location>
</feature>
<feature type="transmembrane region" description="Helical" evidence="2">
    <location>
        <begin position="308"/>
        <end position="327"/>
    </location>
</feature>
<dbReference type="EMBL" id="MU839843">
    <property type="protein sequence ID" value="KAK1751195.1"/>
    <property type="molecule type" value="Genomic_DNA"/>
</dbReference>
<evidence type="ECO:0000256" key="1">
    <source>
        <dbReference type="SAM" id="MobiDB-lite"/>
    </source>
</evidence>
<keyword evidence="5" id="KW-1185">Reference proteome</keyword>
<feature type="transmembrane region" description="Helical" evidence="2">
    <location>
        <begin position="572"/>
        <end position="589"/>
    </location>
</feature>
<feature type="signal peptide" evidence="3">
    <location>
        <begin position="1"/>
        <end position="18"/>
    </location>
</feature>
<evidence type="ECO:0000256" key="3">
    <source>
        <dbReference type="SAM" id="SignalP"/>
    </source>
</evidence>
<keyword evidence="3" id="KW-0732">Signal</keyword>
<evidence type="ECO:0000256" key="2">
    <source>
        <dbReference type="SAM" id="Phobius"/>
    </source>
</evidence>
<evidence type="ECO:0000313" key="4">
    <source>
        <dbReference type="EMBL" id="KAK1751195.1"/>
    </source>
</evidence>
<keyword evidence="2" id="KW-0812">Transmembrane</keyword>
<name>A0AAJ0B4R1_9PEZI</name>
<feature type="transmembrane region" description="Helical" evidence="2">
    <location>
        <begin position="237"/>
        <end position="257"/>
    </location>
</feature>